<dbReference type="Proteomes" id="UP000195985">
    <property type="component" value="Unassembled WGS sequence"/>
</dbReference>
<dbReference type="Pfam" id="PF05595">
    <property type="entry name" value="DUF771"/>
    <property type="match status" value="1"/>
</dbReference>
<organism evidence="1 2">
    <name type="scientific">Trichococcus pasteurii</name>
    <dbReference type="NCBI Taxonomy" id="43064"/>
    <lineage>
        <taxon>Bacteria</taxon>
        <taxon>Bacillati</taxon>
        <taxon>Bacillota</taxon>
        <taxon>Bacilli</taxon>
        <taxon>Lactobacillales</taxon>
        <taxon>Carnobacteriaceae</taxon>
        <taxon>Trichococcus</taxon>
    </lineage>
</organism>
<proteinExistence type="predicted"/>
<dbReference type="AlphaFoldDB" id="A0A1W1ID56"/>
<reference evidence="2" key="1">
    <citation type="submission" date="2016-04" db="EMBL/GenBank/DDBJ databases">
        <authorList>
            <person name="Strepis N."/>
        </authorList>
    </citation>
    <scope>NUCLEOTIDE SEQUENCE [LARGE SCALE GENOMIC DNA]</scope>
</reference>
<dbReference type="OrthoDB" id="2139829at2"/>
<accession>A0A1W1ID56</accession>
<sequence length="109" mass="12983">MAQKLQLTVEIPDEYVLITKVEYEKLKKNADRGNSWETIAWFKQQVGIKHPDTLKTRILYPYRSELEKFVKYPEKKGSPWRFHKGATLDWLENNFERLIRGNNTLQGTK</sequence>
<dbReference type="InterPro" id="IPR008489">
    <property type="entry name" value="DUF771"/>
</dbReference>
<dbReference type="EMBL" id="FWEY01000001">
    <property type="protein sequence ID" value="SLM50841.1"/>
    <property type="molecule type" value="Genomic_DNA"/>
</dbReference>
<gene>
    <name evidence="1" type="ORF">TPAS_513</name>
</gene>
<evidence type="ECO:0000313" key="2">
    <source>
        <dbReference type="Proteomes" id="UP000195985"/>
    </source>
</evidence>
<evidence type="ECO:0008006" key="3">
    <source>
        <dbReference type="Google" id="ProtNLM"/>
    </source>
</evidence>
<dbReference type="RefSeq" id="WP_086941714.1">
    <property type="nucleotide sequence ID" value="NZ_FONM01000003.1"/>
</dbReference>
<name>A0A1W1ID56_9LACT</name>
<dbReference type="STRING" id="43064.SAMN04488086_10367"/>
<keyword evidence="2" id="KW-1185">Reference proteome</keyword>
<protein>
    <recommendedName>
        <fullName evidence="3">DUF771 domain-containing protein</fullName>
    </recommendedName>
</protein>
<evidence type="ECO:0000313" key="1">
    <source>
        <dbReference type="EMBL" id="SLM50841.1"/>
    </source>
</evidence>